<dbReference type="SUPFAM" id="SSF53756">
    <property type="entry name" value="UDP-Glycosyltransferase/glycogen phosphorylase"/>
    <property type="match status" value="1"/>
</dbReference>
<dbReference type="Pfam" id="PF13439">
    <property type="entry name" value="Glyco_transf_4"/>
    <property type="match status" value="1"/>
</dbReference>
<dbReference type="InterPro" id="IPR028098">
    <property type="entry name" value="Glyco_trans_4-like_N"/>
</dbReference>
<evidence type="ECO:0000259" key="1">
    <source>
        <dbReference type="Pfam" id="PF00534"/>
    </source>
</evidence>
<dbReference type="PANTHER" id="PTHR12526:SF630">
    <property type="entry name" value="GLYCOSYLTRANSFERASE"/>
    <property type="match status" value="1"/>
</dbReference>
<gene>
    <name evidence="3" type="ORF">HELGO_WM54944</name>
</gene>
<dbReference type="PANTHER" id="PTHR12526">
    <property type="entry name" value="GLYCOSYLTRANSFERASE"/>
    <property type="match status" value="1"/>
</dbReference>
<dbReference type="InterPro" id="IPR001296">
    <property type="entry name" value="Glyco_trans_1"/>
</dbReference>
<dbReference type="Gene3D" id="3.40.50.2000">
    <property type="entry name" value="Glycogen Phosphorylase B"/>
    <property type="match status" value="2"/>
</dbReference>
<feature type="domain" description="Glycosyltransferase subfamily 4-like N-terminal" evidence="2">
    <location>
        <begin position="18"/>
        <end position="181"/>
    </location>
</feature>
<dbReference type="AlphaFoldDB" id="A0A6S6TZ99"/>
<keyword evidence="3" id="KW-0808">Transferase</keyword>
<name>A0A6S6TZ99_9BACT</name>
<sequence>MDVNELKRLVGLIHALDVGGAERMMVTILNYFVSEGLEVHLIIFDNRGALKKELNPEVIVNDLSSPSVMKGMPKCLKRLKSIKPDIIFTGIGHLNIALAPFVPIMKYFLPQSRWLARETNIVSLQNQTSKYPKLFDWLYKKTYNNYDVIIAQSEDMKDDLGNNYGVLEKVEVINNPIDHERVSRLANVEKSQDGFSFDKNKINLLTVAGLREEKRHDLMLETLTYLPEQYHLTIVGSGEQEEALKELTKKLKLEEHVSFEGRKLNPYTYMKEADLFLLTSEREGFPNVLLEANSLGLPIIAFACMGGIKEIISEGKNGFFVNFGESKLLAQEIMKASSFKFNGSEIRNSTINKYSKEFILNKYKKIFLI</sequence>
<evidence type="ECO:0000259" key="2">
    <source>
        <dbReference type="Pfam" id="PF13439"/>
    </source>
</evidence>
<protein>
    <submittedName>
        <fullName evidence="3">Transferase</fullName>
    </submittedName>
</protein>
<dbReference type="EMBL" id="CACVAR010000328">
    <property type="protein sequence ID" value="CAA6821753.1"/>
    <property type="molecule type" value="Genomic_DNA"/>
</dbReference>
<proteinExistence type="predicted"/>
<feature type="domain" description="Glycosyl transferase family 1" evidence="1">
    <location>
        <begin position="191"/>
        <end position="338"/>
    </location>
</feature>
<evidence type="ECO:0000313" key="3">
    <source>
        <dbReference type="EMBL" id="CAA6821753.1"/>
    </source>
</evidence>
<organism evidence="3">
    <name type="scientific">uncultured Sulfurovum sp</name>
    <dbReference type="NCBI Taxonomy" id="269237"/>
    <lineage>
        <taxon>Bacteria</taxon>
        <taxon>Pseudomonadati</taxon>
        <taxon>Campylobacterota</taxon>
        <taxon>Epsilonproteobacteria</taxon>
        <taxon>Campylobacterales</taxon>
        <taxon>Sulfurovaceae</taxon>
        <taxon>Sulfurovum</taxon>
        <taxon>environmental samples</taxon>
    </lineage>
</organism>
<accession>A0A6S6TZ99</accession>
<dbReference type="GO" id="GO:0016757">
    <property type="term" value="F:glycosyltransferase activity"/>
    <property type="evidence" value="ECO:0007669"/>
    <property type="project" value="InterPro"/>
</dbReference>
<reference evidence="3" key="1">
    <citation type="submission" date="2020-01" db="EMBL/GenBank/DDBJ databases">
        <authorList>
            <person name="Meier V. D."/>
            <person name="Meier V D."/>
        </authorList>
    </citation>
    <scope>NUCLEOTIDE SEQUENCE</scope>
    <source>
        <strain evidence="3">HLG_WM_MAG_03</strain>
    </source>
</reference>
<dbReference type="Pfam" id="PF00534">
    <property type="entry name" value="Glycos_transf_1"/>
    <property type="match status" value="1"/>
</dbReference>
<dbReference type="CDD" id="cd03811">
    <property type="entry name" value="GT4_GT28_WabH-like"/>
    <property type="match status" value="1"/>
</dbReference>